<dbReference type="InterPro" id="IPR000719">
    <property type="entry name" value="Prot_kinase_dom"/>
</dbReference>
<dbReference type="Pfam" id="PF00069">
    <property type="entry name" value="Pkinase"/>
    <property type="match status" value="1"/>
</dbReference>
<dbReference type="SMART" id="SM00220">
    <property type="entry name" value="S_TKc"/>
    <property type="match status" value="1"/>
</dbReference>
<accession>A0A915PWZ1</accession>
<dbReference type="InterPro" id="IPR050235">
    <property type="entry name" value="CK1_Ser-Thr_kinase"/>
</dbReference>
<evidence type="ECO:0000259" key="2">
    <source>
        <dbReference type="PROSITE" id="PS50011"/>
    </source>
</evidence>
<dbReference type="GO" id="GO:0004672">
    <property type="term" value="F:protein kinase activity"/>
    <property type="evidence" value="ECO:0007669"/>
    <property type="project" value="InterPro"/>
</dbReference>
<dbReference type="WBParaSite" id="sdigi.contig52.g3029.t1">
    <property type="protein sequence ID" value="sdigi.contig52.g3029.t1"/>
    <property type="gene ID" value="sdigi.contig52.g3029"/>
</dbReference>
<dbReference type="InterPro" id="IPR011009">
    <property type="entry name" value="Kinase-like_dom_sf"/>
</dbReference>
<evidence type="ECO:0000256" key="1">
    <source>
        <dbReference type="PROSITE-ProRule" id="PRU10141"/>
    </source>
</evidence>
<dbReference type="SUPFAM" id="SSF56112">
    <property type="entry name" value="Protein kinase-like (PK-like)"/>
    <property type="match status" value="1"/>
</dbReference>
<feature type="domain" description="Protein kinase" evidence="2">
    <location>
        <begin position="27"/>
        <end position="302"/>
    </location>
</feature>
<feature type="binding site" evidence="1">
    <location>
        <position position="57"/>
    </location>
    <ligand>
        <name>ATP</name>
        <dbReference type="ChEBI" id="CHEBI:30616"/>
    </ligand>
</feature>
<name>A0A915PWZ1_9BILA</name>
<dbReference type="PROSITE" id="PS50011">
    <property type="entry name" value="PROTEIN_KINASE_DOM"/>
    <property type="match status" value="1"/>
</dbReference>
<keyword evidence="1" id="KW-0547">Nucleotide-binding</keyword>
<reference evidence="4" key="1">
    <citation type="submission" date="2022-11" db="UniProtKB">
        <authorList>
            <consortium name="WormBaseParasite"/>
        </authorList>
    </citation>
    <scope>IDENTIFICATION</scope>
</reference>
<dbReference type="Gene3D" id="1.10.510.10">
    <property type="entry name" value="Transferase(Phosphotransferase) domain 1"/>
    <property type="match status" value="1"/>
</dbReference>
<keyword evidence="3" id="KW-1185">Reference proteome</keyword>
<dbReference type="AlphaFoldDB" id="A0A915PWZ1"/>
<proteinExistence type="predicted"/>
<organism evidence="3 4">
    <name type="scientific">Setaria digitata</name>
    <dbReference type="NCBI Taxonomy" id="48799"/>
    <lineage>
        <taxon>Eukaryota</taxon>
        <taxon>Metazoa</taxon>
        <taxon>Ecdysozoa</taxon>
        <taxon>Nematoda</taxon>
        <taxon>Chromadorea</taxon>
        <taxon>Rhabditida</taxon>
        <taxon>Spirurina</taxon>
        <taxon>Spiruromorpha</taxon>
        <taxon>Filarioidea</taxon>
        <taxon>Setariidae</taxon>
        <taxon>Setaria</taxon>
    </lineage>
</organism>
<evidence type="ECO:0000313" key="4">
    <source>
        <dbReference type="WBParaSite" id="sdigi.contig52.g3029.t1"/>
    </source>
</evidence>
<sequence length="360" mass="41523">MTTQCADNSNGIDIKVGQYITCKTAKYVVMEKIGQGGYGAVYRVKLESNHNEEYAMKVEQKLQSRERSKLNMELHLLKLMSNQPHARHFTKIINRAEKLHFFLIVMTLLGESLAELKRQYCPPIFSLATSLGVSIQCLEGIEQLHKVGFIHRDIKPGNFAIGLPPNMHVIYILDFGIARKYTNSAGDIKGPRCKVAFKGTVRYAALACHRGKELGPKDDCESWLYMMVDYTNPNGLTWKQDKERKKVETRKVEARTSDGKKRLFENMSEKDMSDIMDYIDKLDYQDRVDYQYLYGKIRKAALTANVQIDEPYDWEMQEEPDDEERASKRIPDAAEKNILIKDEIQQKRKVTVRTAKTYSN</sequence>
<protein>
    <submittedName>
        <fullName evidence="4">Protein kinase domain-containing protein</fullName>
    </submittedName>
</protein>
<dbReference type="InterPro" id="IPR017441">
    <property type="entry name" value="Protein_kinase_ATP_BS"/>
</dbReference>
<keyword evidence="1" id="KW-0067">ATP-binding</keyword>
<dbReference type="GO" id="GO:0005524">
    <property type="term" value="F:ATP binding"/>
    <property type="evidence" value="ECO:0007669"/>
    <property type="project" value="UniProtKB-UniRule"/>
</dbReference>
<dbReference type="Proteomes" id="UP000887581">
    <property type="component" value="Unplaced"/>
</dbReference>
<dbReference type="PROSITE" id="PS00107">
    <property type="entry name" value="PROTEIN_KINASE_ATP"/>
    <property type="match status" value="1"/>
</dbReference>
<evidence type="ECO:0000313" key="3">
    <source>
        <dbReference type="Proteomes" id="UP000887581"/>
    </source>
</evidence>
<dbReference type="PANTHER" id="PTHR11909">
    <property type="entry name" value="CASEIN KINASE-RELATED"/>
    <property type="match status" value="1"/>
</dbReference>
<dbReference type="FunFam" id="1.10.510.10:FF:000967">
    <property type="entry name" value="Protein CBG11274"/>
    <property type="match status" value="1"/>
</dbReference>